<dbReference type="EMBL" id="CM002924">
    <property type="protein sequence ID" value="KGN59376.1"/>
    <property type="molecule type" value="Genomic_DNA"/>
</dbReference>
<name>A0A0A0LH56_CUCSA</name>
<gene>
    <name evidence="1" type="ORF">Csa_3G815405</name>
</gene>
<reference evidence="1 2" key="4">
    <citation type="journal article" date="2011" name="BMC Genomics">
        <title>RNA-Seq improves annotation of protein-coding genes in the cucumber genome.</title>
        <authorList>
            <person name="Li Z."/>
            <person name="Zhang Z."/>
            <person name="Yan P."/>
            <person name="Huang S."/>
            <person name="Fei Z."/>
            <person name="Lin K."/>
        </authorList>
    </citation>
    <scope>NUCLEOTIDE SEQUENCE [LARGE SCALE GENOMIC DNA]</scope>
    <source>
        <strain evidence="2">cv. 9930</strain>
    </source>
</reference>
<protein>
    <submittedName>
        <fullName evidence="1">Uncharacterized protein</fullName>
    </submittedName>
</protein>
<sequence length="121" mass="14226">MARNRREFMVPTPFLSRRSLFVVTHKYLRLIKFLISLGRSSSAEQDPRIKVCKLCRLHIEFGRCLIFVLPCKSRYLRYLSVPMEFGISCRSALLKYNNLNPLYFQMHFSVRDALGSTIFLS</sequence>
<keyword evidence="2" id="KW-1185">Reference proteome</keyword>
<proteinExistence type="predicted"/>
<organism evidence="1 2">
    <name type="scientific">Cucumis sativus</name>
    <name type="common">Cucumber</name>
    <dbReference type="NCBI Taxonomy" id="3659"/>
    <lineage>
        <taxon>Eukaryota</taxon>
        <taxon>Viridiplantae</taxon>
        <taxon>Streptophyta</taxon>
        <taxon>Embryophyta</taxon>
        <taxon>Tracheophyta</taxon>
        <taxon>Spermatophyta</taxon>
        <taxon>Magnoliopsida</taxon>
        <taxon>eudicotyledons</taxon>
        <taxon>Gunneridae</taxon>
        <taxon>Pentapetalae</taxon>
        <taxon>rosids</taxon>
        <taxon>fabids</taxon>
        <taxon>Cucurbitales</taxon>
        <taxon>Cucurbitaceae</taxon>
        <taxon>Benincaseae</taxon>
        <taxon>Cucumis</taxon>
    </lineage>
</organism>
<accession>A0A0A0LH56</accession>
<dbReference type="AlphaFoldDB" id="A0A0A0LH56"/>
<evidence type="ECO:0000313" key="2">
    <source>
        <dbReference type="Proteomes" id="UP000029981"/>
    </source>
</evidence>
<dbReference type="Gramene" id="KGN59376">
    <property type="protein sequence ID" value="KGN59376"/>
    <property type="gene ID" value="Csa_3G815405"/>
</dbReference>
<evidence type="ECO:0000313" key="1">
    <source>
        <dbReference type="EMBL" id="KGN59376.1"/>
    </source>
</evidence>
<dbReference type="Proteomes" id="UP000029981">
    <property type="component" value="Chromosome 3"/>
</dbReference>
<reference evidence="1 2" key="2">
    <citation type="journal article" date="2009" name="PLoS ONE">
        <title>An integrated genetic and cytogenetic map of the cucumber genome.</title>
        <authorList>
            <person name="Ren Y."/>
            <person name="Zhang Z."/>
            <person name="Liu J."/>
            <person name="Staub J.E."/>
            <person name="Han Y."/>
            <person name="Cheng Z."/>
            <person name="Li X."/>
            <person name="Lu J."/>
            <person name="Miao H."/>
            <person name="Kang H."/>
            <person name="Xie B."/>
            <person name="Gu X."/>
            <person name="Wang X."/>
            <person name="Du Y."/>
            <person name="Jin W."/>
            <person name="Huang S."/>
        </authorList>
    </citation>
    <scope>NUCLEOTIDE SEQUENCE [LARGE SCALE GENOMIC DNA]</scope>
    <source>
        <strain evidence="2">cv. 9930</strain>
    </source>
</reference>
<reference evidence="1 2" key="3">
    <citation type="journal article" date="2010" name="BMC Genomics">
        <title>Transcriptome sequencing and comparative analysis of cucumber flowers with different sex types.</title>
        <authorList>
            <person name="Guo S."/>
            <person name="Zheng Y."/>
            <person name="Joung J.G."/>
            <person name="Liu S."/>
            <person name="Zhang Z."/>
            <person name="Crasta O.R."/>
            <person name="Sobral B.W."/>
            <person name="Xu Y."/>
            <person name="Huang S."/>
            <person name="Fei Z."/>
        </authorList>
    </citation>
    <scope>NUCLEOTIDE SEQUENCE [LARGE SCALE GENOMIC DNA]</scope>
    <source>
        <strain evidence="2">cv. 9930</strain>
    </source>
</reference>
<reference evidence="1 2" key="1">
    <citation type="journal article" date="2009" name="Nat. Genet.">
        <title>The genome of the cucumber, Cucumis sativus L.</title>
        <authorList>
            <person name="Huang S."/>
            <person name="Li R."/>
            <person name="Zhang Z."/>
            <person name="Li L."/>
            <person name="Gu X."/>
            <person name="Fan W."/>
            <person name="Lucas W.J."/>
            <person name="Wang X."/>
            <person name="Xie B."/>
            <person name="Ni P."/>
            <person name="Ren Y."/>
            <person name="Zhu H."/>
            <person name="Li J."/>
            <person name="Lin K."/>
            <person name="Jin W."/>
            <person name="Fei Z."/>
            <person name="Li G."/>
            <person name="Staub J."/>
            <person name="Kilian A."/>
            <person name="van der Vossen E.A."/>
            <person name="Wu Y."/>
            <person name="Guo J."/>
            <person name="He J."/>
            <person name="Jia Z."/>
            <person name="Ren Y."/>
            <person name="Tian G."/>
            <person name="Lu Y."/>
            <person name="Ruan J."/>
            <person name="Qian W."/>
            <person name="Wang M."/>
            <person name="Huang Q."/>
            <person name="Li B."/>
            <person name="Xuan Z."/>
            <person name="Cao J."/>
            <person name="Asan"/>
            <person name="Wu Z."/>
            <person name="Zhang J."/>
            <person name="Cai Q."/>
            <person name="Bai Y."/>
            <person name="Zhao B."/>
            <person name="Han Y."/>
            <person name="Li Y."/>
            <person name="Li X."/>
            <person name="Wang S."/>
            <person name="Shi Q."/>
            <person name="Liu S."/>
            <person name="Cho W.K."/>
            <person name="Kim J.Y."/>
            <person name="Xu Y."/>
            <person name="Heller-Uszynska K."/>
            <person name="Miao H."/>
            <person name="Cheng Z."/>
            <person name="Zhang S."/>
            <person name="Wu J."/>
            <person name="Yang Y."/>
            <person name="Kang H."/>
            <person name="Li M."/>
            <person name="Liang H."/>
            <person name="Ren X."/>
            <person name="Shi Z."/>
            <person name="Wen M."/>
            <person name="Jian M."/>
            <person name="Yang H."/>
            <person name="Zhang G."/>
            <person name="Yang Z."/>
            <person name="Chen R."/>
            <person name="Liu S."/>
            <person name="Li J."/>
            <person name="Ma L."/>
            <person name="Liu H."/>
            <person name="Zhou Y."/>
            <person name="Zhao J."/>
            <person name="Fang X."/>
            <person name="Li G."/>
            <person name="Fang L."/>
            <person name="Li Y."/>
            <person name="Liu D."/>
            <person name="Zheng H."/>
            <person name="Zhang Y."/>
            <person name="Qin N."/>
            <person name="Li Z."/>
            <person name="Yang G."/>
            <person name="Yang S."/>
            <person name="Bolund L."/>
            <person name="Kristiansen K."/>
            <person name="Zheng H."/>
            <person name="Li S."/>
            <person name="Zhang X."/>
            <person name="Yang H."/>
            <person name="Wang J."/>
            <person name="Sun R."/>
            <person name="Zhang B."/>
            <person name="Jiang S."/>
            <person name="Wang J."/>
            <person name="Du Y."/>
            <person name="Li S."/>
        </authorList>
    </citation>
    <scope>NUCLEOTIDE SEQUENCE [LARGE SCALE GENOMIC DNA]</scope>
    <source>
        <strain evidence="2">cv. 9930</strain>
    </source>
</reference>